<dbReference type="Proteomes" id="UP000283389">
    <property type="component" value="Unassembled WGS sequence"/>
</dbReference>
<dbReference type="EMBL" id="MOAZ01000003">
    <property type="protein sequence ID" value="ROM56165.1"/>
    <property type="molecule type" value="Genomic_DNA"/>
</dbReference>
<reference evidence="1 2" key="1">
    <citation type="submission" date="2016-10" db="EMBL/GenBank/DDBJ databases">
        <title>Comparative genome analysis of multiple Pseudomonas spp. focuses on biocontrol and plant growth promoting traits.</title>
        <authorList>
            <person name="Tao X.-Y."/>
            <person name="Taylor C.G."/>
        </authorList>
    </citation>
    <scope>NUCLEOTIDE SEQUENCE [LARGE SCALE GENOMIC DNA]</scope>
    <source>
        <strain evidence="1 2">36C8</strain>
    </source>
</reference>
<evidence type="ECO:0000313" key="2">
    <source>
        <dbReference type="Proteomes" id="UP000283389"/>
    </source>
</evidence>
<organism evidence="1 2">
    <name type="scientific">Pseudomonas canadensis</name>
    <dbReference type="NCBI Taxonomy" id="915099"/>
    <lineage>
        <taxon>Bacteria</taxon>
        <taxon>Pseudomonadati</taxon>
        <taxon>Pseudomonadota</taxon>
        <taxon>Gammaproteobacteria</taxon>
        <taxon>Pseudomonadales</taxon>
        <taxon>Pseudomonadaceae</taxon>
        <taxon>Pseudomonas</taxon>
    </lineage>
</organism>
<name>A0A423FF32_9PSED</name>
<dbReference type="RefSeq" id="WP_123474451.1">
    <property type="nucleotide sequence ID" value="NZ_MOAZ01000003.1"/>
</dbReference>
<sequence length="113" mass="12374">MENASDPKKTTNPGHSTLAITKVTNHQGEVVPPGGTLITRQFATFSGTCPPLPKTRMLIFTRLDTGGAYEFPVMANATTWETKANFLNPGSWQHVIKDSDLDEVSPPVTYVWV</sequence>
<proteinExistence type="predicted"/>
<comment type="caution">
    <text evidence="1">The sequence shown here is derived from an EMBL/GenBank/DDBJ whole genome shotgun (WGS) entry which is preliminary data.</text>
</comment>
<gene>
    <name evidence="1" type="ORF">BK649_04175</name>
</gene>
<accession>A0A423FF32</accession>
<evidence type="ECO:0000313" key="1">
    <source>
        <dbReference type="EMBL" id="ROM56165.1"/>
    </source>
</evidence>
<dbReference type="AlphaFoldDB" id="A0A423FF32"/>
<protein>
    <submittedName>
        <fullName evidence="1">Uncharacterized protein</fullName>
    </submittedName>
</protein>